<dbReference type="SUPFAM" id="SSF56672">
    <property type="entry name" value="DNA/RNA polymerases"/>
    <property type="match status" value="1"/>
</dbReference>
<dbReference type="Pfam" id="PF03372">
    <property type="entry name" value="Exo_endo_phos"/>
    <property type="match status" value="1"/>
</dbReference>
<dbReference type="GO" id="GO:0003824">
    <property type="term" value="F:catalytic activity"/>
    <property type="evidence" value="ECO:0007669"/>
    <property type="project" value="InterPro"/>
</dbReference>
<feature type="domain" description="Reverse transcriptase" evidence="3">
    <location>
        <begin position="799"/>
        <end position="1051"/>
    </location>
</feature>
<keyword evidence="1" id="KW-0175">Coiled coil</keyword>
<dbReference type="InterPro" id="IPR043502">
    <property type="entry name" value="DNA/RNA_pol_sf"/>
</dbReference>
<dbReference type="Pfam" id="PF00078">
    <property type="entry name" value="RVT_1"/>
    <property type="match status" value="1"/>
</dbReference>
<dbReference type="Proteomes" id="UP000765509">
    <property type="component" value="Unassembled WGS sequence"/>
</dbReference>
<proteinExistence type="predicted"/>
<name>A0A9Q3FEE2_9BASI</name>
<dbReference type="SUPFAM" id="SSF56219">
    <property type="entry name" value="DNase I-like"/>
    <property type="match status" value="1"/>
</dbReference>
<dbReference type="PANTHER" id="PTHR47510">
    <property type="entry name" value="REVERSE TRANSCRIPTASE DOMAIN-CONTAINING PROTEIN"/>
    <property type="match status" value="1"/>
</dbReference>
<feature type="coiled-coil region" evidence="1">
    <location>
        <begin position="45"/>
        <end position="79"/>
    </location>
</feature>
<dbReference type="AlphaFoldDB" id="A0A9Q3FEE2"/>
<dbReference type="PANTHER" id="PTHR47510:SF3">
    <property type="entry name" value="ENDO_EXONUCLEASE_PHOSPHATASE DOMAIN-CONTAINING PROTEIN"/>
    <property type="match status" value="1"/>
</dbReference>
<comment type="caution">
    <text evidence="4">The sequence shown here is derived from an EMBL/GenBank/DDBJ whole genome shotgun (WGS) entry which is preliminary data.</text>
</comment>
<evidence type="ECO:0000256" key="1">
    <source>
        <dbReference type="SAM" id="Coils"/>
    </source>
</evidence>
<dbReference type="CDD" id="cd01650">
    <property type="entry name" value="RT_nLTR_like"/>
    <property type="match status" value="1"/>
</dbReference>
<evidence type="ECO:0000313" key="5">
    <source>
        <dbReference type="Proteomes" id="UP000765509"/>
    </source>
</evidence>
<evidence type="ECO:0000256" key="2">
    <source>
        <dbReference type="SAM" id="MobiDB-lite"/>
    </source>
</evidence>
<dbReference type="EMBL" id="AVOT02041175">
    <property type="protein sequence ID" value="MBW0536443.1"/>
    <property type="molecule type" value="Genomic_DNA"/>
</dbReference>
<dbReference type="InterPro" id="IPR005135">
    <property type="entry name" value="Endo/exonuclease/phosphatase"/>
</dbReference>
<dbReference type="InterPro" id="IPR036691">
    <property type="entry name" value="Endo/exonu/phosph_ase_sf"/>
</dbReference>
<gene>
    <name evidence="4" type="ORF">O181_076158</name>
</gene>
<sequence>MSTTNKSKSPVMTTGSKPATRSGTPTNGDRLQAIIGMQASQSSQFRELQVSLASVTKQLADLKNDNLVLRNEVSSLAARIAILEADHIVPVNDDFSSKILREISERNSCDLSVIAYDVPESSSSSPSQRIIDDTTELSNALSSINTTLPVDIKVVRLGGHLSKKPRPLKLIFKSKDEAANLLLKFRQSIRNGCNISNSLRLVRDKTFMERQLLRSAHVEFERRKQSGESNLVVNWPTVGPADTISTSTSLYSTANMHASYHLNCITCKNALSSSDNFLTEFNSFVNKFTHNPLVNTDTNYVFNKTCASSDANIVCNSLKIYYQNVRGLRTKLNTLRCNFILFDSYDIIILTETWLTPDIGNAELGFVGFHIFRFDRNSYSSSSARGGGVLIAVKSNINASLILNNCLNIEQVFIALTFLKTKFLIGAIYLPPNSCADVYEQHSQTVEQLVSVHSPCNIIICGDYNMPGIVWSHDNIGLKILGCSTRASALIGDSFSFLNFFQVNSLTNAHGSLLDLVFSNSSELSVYKSNQSLVISDPYHPPLDINYMLERPRSIVTPKTFRDFKNVDYGPINEFLLRTDWVSELSNRNANDAASFFNSKLLEAIDKFVPLKTFHEHKFPLWVSPELKSLIFQKKRAHLTFKKSGLPLDYNIFSELRAKCKYLSKSNYRVYIGKTERALSNSPRSFWKYVRDLKQHPEIPVSVRFGDHSSNNPSESANLFSDYFKSVFCSPASNQPQTRSPYSLPFDLPSDCHFSPEDIHSTLSTLSNKTFTGPDAISALFLFNCRLSIYIPMFLLFRRSLDESTFPDIWKICYVTPVLKSGDASDVTNYRPISIISHIAKVFESVVYHCVKRSLNHILIDEQHGFRTGKSTSINGVSFLSYIIENIESGSQIDVIVTDFKKAFDTVNHELLIHELERLGLGYPLLGWFKSYITGRKQFVRVAGVSSCIIDIPSGVPQGGHLSPLLFSLFVNSLSQHLNRAKCLLFADDIKLFLKVDSTADQAILQRELNLFSTWVDRLGLVLNLDKCHSITFTKSRSSTNRTYSINGFPLKQVFQIKDLGILYTSSLSFNQHIEAIVARALKVLGFIKRNTKHFTSVNCLRSLYLTLVRSTIEYGVVVWHPYLARHQHRLEQVQNRFLSYLAFMSKTDVSPRDYVQLRNIFNIPSLSSRRTDIDVRFLASLLNGTLDAPNLLAEIPFKVPTRGIRNLDQFYVPYHSTAYGFNHPLHRMLRVSNLNVS</sequence>
<reference evidence="4" key="1">
    <citation type="submission" date="2021-03" db="EMBL/GenBank/DDBJ databases">
        <title>Draft genome sequence of rust myrtle Austropuccinia psidii MF-1, a brazilian biotype.</title>
        <authorList>
            <person name="Quecine M.C."/>
            <person name="Pachon D.M.R."/>
            <person name="Bonatelli M.L."/>
            <person name="Correr F.H."/>
            <person name="Franceschini L.M."/>
            <person name="Leite T.F."/>
            <person name="Margarido G.R.A."/>
            <person name="Almeida C.A."/>
            <person name="Ferrarezi J.A."/>
            <person name="Labate C.A."/>
        </authorList>
    </citation>
    <scope>NUCLEOTIDE SEQUENCE</scope>
    <source>
        <strain evidence="4">MF-1</strain>
    </source>
</reference>
<evidence type="ECO:0000259" key="3">
    <source>
        <dbReference type="PROSITE" id="PS50878"/>
    </source>
</evidence>
<protein>
    <recommendedName>
        <fullName evidence="3">Reverse transcriptase domain-containing protein</fullName>
    </recommendedName>
</protein>
<evidence type="ECO:0000313" key="4">
    <source>
        <dbReference type="EMBL" id="MBW0536443.1"/>
    </source>
</evidence>
<accession>A0A9Q3FEE2</accession>
<organism evidence="4 5">
    <name type="scientific">Austropuccinia psidii MF-1</name>
    <dbReference type="NCBI Taxonomy" id="1389203"/>
    <lineage>
        <taxon>Eukaryota</taxon>
        <taxon>Fungi</taxon>
        <taxon>Dikarya</taxon>
        <taxon>Basidiomycota</taxon>
        <taxon>Pucciniomycotina</taxon>
        <taxon>Pucciniomycetes</taxon>
        <taxon>Pucciniales</taxon>
        <taxon>Sphaerophragmiaceae</taxon>
        <taxon>Austropuccinia</taxon>
    </lineage>
</organism>
<keyword evidence="5" id="KW-1185">Reference proteome</keyword>
<dbReference type="Gene3D" id="3.60.10.10">
    <property type="entry name" value="Endonuclease/exonuclease/phosphatase"/>
    <property type="match status" value="1"/>
</dbReference>
<dbReference type="PROSITE" id="PS50878">
    <property type="entry name" value="RT_POL"/>
    <property type="match status" value="1"/>
</dbReference>
<dbReference type="InterPro" id="IPR000477">
    <property type="entry name" value="RT_dom"/>
</dbReference>
<dbReference type="OrthoDB" id="2205812at2759"/>
<feature type="region of interest" description="Disordered" evidence="2">
    <location>
        <begin position="1"/>
        <end position="29"/>
    </location>
</feature>